<evidence type="ECO:0000256" key="4">
    <source>
        <dbReference type="SAM" id="SignalP"/>
    </source>
</evidence>
<dbReference type="Pfam" id="PF06737">
    <property type="entry name" value="Transglycosylas"/>
    <property type="match status" value="1"/>
</dbReference>
<name>A0ABS9TEE0_9PSEU</name>
<dbReference type="InterPro" id="IPR052196">
    <property type="entry name" value="Bact_Kbp"/>
</dbReference>
<evidence type="ECO:0000256" key="2">
    <source>
        <dbReference type="ARBA" id="ARBA00022801"/>
    </source>
</evidence>
<evidence type="ECO:0000259" key="5">
    <source>
        <dbReference type="PROSITE" id="PS51782"/>
    </source>
</evidence>
<dbReference type="Gene3D" id="1.10.530.10">
    <property type="match status" value="1"/>
</dbReference>
<feature type="region of interest" description="Disordered" evidence="3">
    <location>
        <begin position="108"/>
        <end position="153"/>
    </location>
</feature>
<dbReference type="PANTHER" id="PTHR34700:SF4">
    <property type="entry name" value="PHAGE-LIKE ELEMENT PBSX PROTEIN XKDP"/>
    <property type="match status" value="1"/>
</dbReference>
<dbReference type="SMART" id="SM00257">
    <property type="entry name" value="LysM"/>
    <property type="match status" value="1"/>
</dbReference>
<organism evidence="6 7">
    <name type="scientific">Pseudonocardia alaniniphila</name>
    <dbReference type="NCBI Taxonomy" id="75291"/>
    <lineage>
        <taxon>Bacteria</taxon>
        <taxon>Bacillati</taxon>
        <taxon>Actinomycetota</taxon>
        <taxon>Actinomycetes</taxon>
        <taxon>Pseudonocardiales</taxon>
        <taxon>Pseudonocardiaceae</taxon>
        <taxon>Pseudonocardia</taxon>
    </lineage>
</organism>
<dbReference type="PANTHER" id="PTHR34700">
    <property type="entry name" value="POTASSIUM BINDING PROTEIN KBP"/>
    <property type="match status" value="1"/>
</dbReference>
<evidence type="ECO:0000256" key="1">
    <source>
        <dbReference type="ARBA" id="ARBA00010830"/>
    </source>
</evidence>
<dbReference type="InterPro" id="IPR036779">
    <property type="entry name" value="LysM_dom_sf"/>
</dbReference>
<dbReference type="Gene3D" id="3.10.350.10">
    <property type="entry name" value="LysM domain"/>
    <property type="match status" value="1"/>
</dbReference>
<evidence type="ECO:0000256" key="3">
    <source>
        <dbReference type="SAM" id="MobiDB-lite"/>
    </source>
</evidence>
<accession>A0ABS9TEE0</accession>
<dbReference type="InterPro" id="IPR018392">
    <property type="entry name" value="LysM"/>
</dbReference>
<proteinExistence type="inferred from homology"/>
<gene>
    <name evidence="6" type="ORF">MMF94_14450</name>
</gene>
<feature type="chain" id="PRO_5045763197" evidence="4">
    <location>
        <begin position="35"/>
        <end position="196"/>
    </location>
</feature>
<feature type="domain" description="LysM" evidence="5">
    <location>
        <begin position="150"/>
        <end position="196"/>
    </location>
</feature>
<dbReference type="PROSITE" id="PS51782">
    <property type="entry name" value="LYSM"/>
    <property type="match status" value="1"/>
</dbReference>
<comment type="similarity">
    <text evidence="1">Belongs to the transglycosylase family. Rpf subfamily.</text>
</comment>
<dbReference type="RefSeq" id="WP_241036914.1">
    <property type="nucleotide sequence ID" value="NZ_BAAAJF010000036.1"/>
</dbReference>
<reference evidence="6 7" key="1">
    <citation type="submission" date="2022-03" db="EMBL/GenBank/DDBJ databases">
        <title>Pseudonocardia alaer sp. nov., a novel actinomycete isolated from reed forest soil.</title>
        <authorList>
            <person name="Wang L."/>
        </authorList>
    </citation>
    <scope>NUCLEOTIDE SEQUENCE [LARGE SCALE GENOMIC DNA]</scope>
    <source>
        <strain evidence="6 7">Y-16303</strain>
    </source>
</reference>
<dbReference type="CDD" id="cd00118">
    <property type="entry name" value="LysM"/>
    <property type="match status" value="1"/>
</dbReference>
<dbReference type="Proteomes" id="UP001299970">
    <property type="component" value="Unassembled WGS sequence"/>
</dbReference>
<evidence type="ECO:0000313" key="6">
    <source>
        <dbReference type="EMBL" id="MCH6166887.1"/>
    </source>
</evidence>
<keyword evidence="2" id="KW-0378">Hydrolase</keyword>
<dbReference type="InterPro" id="IPR010618">
    <property type="entry name" value="RPF"/>
</dbReference>
<dbReference type="SUPFAM" id="SSF53955">
    <property type="entry name" value="Lysozyme-like"/>
    <property type="match status" value="1"/>
</dbReference>
<dbReference type="EMBL" id="JAKXMK010000011">
    <property type="protein sequence ID" value="MCH6166887.1"/>
    <property type="molecule type" value="Genomic_DNA"/>
</dbReference>
<dbReference type="SUPFAM" id="SSF54106">
    <property type="entry name" value="LysM domain"/>
    <property type="match status" value="1"/>
</dbReference>
<evidence type="ECO:0000313" key="7">
    <source>
        <dbReference type="Proteomes" id="UP001299970"/>
    </source>
</evidence>
<feature type="signal peptide" evidence="4">
    <location>
        <begin position="1"/>
        <end position="34"/>
    </location>
</feature>
<keyword evidence="4" id="KW-0732">Signal</keyword>
<comment type="caution">
    <text evidence="6">The sequence shown here is derived from an EMBL/GenBank/DDBJ whole genome shotgun (WGS) entry which is preliminary data.</text>
</comment>
<dbReference type="InterPro" id="IPR023346">
    <property type="entry name" value="Lysozyme-like_dom_sf"/>
</dbReference>
<dbReference type="Pfam" id="PF01476">
    <property type="entry name" value="LysM"/>
    <property type="match status" value="1"/>
</dbReference>
<feature type="compositionally biased region" description="Basic and acidic residues" evidence="3">
    <location>
        <begin position="115"/>
        <end position="153"/>
    </location>
</feature>
<protein>
    <submittedName>
        <fullName evidence="6">LysM peptidoglycan-binding domain-containing protein</fullName>
    </submittedName>
</protein>
<sequence length="196" mass="22127">MGPCRRRYAGRTRWGIVVVVATVAALSPSGVARATDWGPIVQCESGGRNVENPGPSTASGYFQFVDGTWRRYGGQQFARRAIDATYEEQRLVAERAYSNEGYTPWKASEECWGPKMDDEIPEPRIREGPEPGPDREPPHRPDRRPPTERDLYVVKRGDTLSGIAEDHGTTWPRLFQRNRDVIDDPDLIYPGEQLDV</sequence>
<keyword evidence="7" id="KW-1185">Reference proteome</keyword>